<dbReference type="GO" id="GO:0042910">
    <property type="term" value="F:xenobiotic transmembrane transporter activity"/>
    <property type="evidence" value="ECO:0007669"/>
    <property type="project" value="TreeGrafter"/>
</dbReference>
<keyword evidence="1" id="KW-0812">Transmembrane</keyword>
<dbReference type="Pfam" id="PF00873">
    <property type="entry name" value="ACR_tran"/>
    <property type="match status" value="1"/>
</dbReference>
<dbReference type="InterPro" id="IPR001036">
    <property type="entry name" value="Acrflvin-R"/>
</dbReference>
<dbReference type="Proteomes" id="UP000031184">
    <property type="component" value="Unassembled WGS sequence"/>
</dbReference>
<evidence type="ECO:0000256" key="1">
    <source>
        <dbReference type="SAM" id="Phobius"/>
    </source>
</evidence>
<keyword evidence="1" id="KW-0472">Membrane</keyword>
<dbReference type="PRINTS" id="PR00702">
    <property type="entry name" value="ACRIFLAVINRP"/>
</dbReference>
<reference evidence="2 3" key="1">
    <citation type="submission" date="2013-08" db="EMBL/GenBank/DDBJ databases">
        <title>An opportunistic ruminal bacterium that causes liver abscesses in cattle.</title>
        <authorList>
            <person name="Benahmed F.H."/>
            <person name="Rasmussen M."/>
            <person name="Harbottle H."/>
            <person name="Soppet D."/>
            <person name="Nagaraja T.G."/>
            <person name="Davidson M."/>
        </authorList>
    </citation>
    <scope>NUCLEOTIDE SEQUENCE [LARGE SCALE GENOMIC DNA]</scope>
    <source>
        <strain evidence="2 3">B35</strain>
    </source>
</reference>
<sequence length="66" mass="7220">MTLAGLSIRRPVATSMIVISVIFIGIITMLSMRTELLPNMEIPTVTIRSSWSGAVAEDVETQITKK</sequence>
<gene>
    <name evidence="2" type="ORF">C095_04980</name>
</gene>
<evidence type="ECO:0008006" key="4">
    <source>
        <dbReference type="Google" id="ProtNLM"/>
    </source>
</evidence>
<dbReference type="Gene3D" id="1.20.1640.10">
    <property type="entry name" value="Multidrug efflux transporter AcrB transmembrane domain"/>
    <property type="match status" value="1"/>
</dbReference>
<dbReference type="GO" id="GO:0005886">
    <property type="term" value="C:plasma membrane"/>
    <property type="evidence" value="ECO:0007669"/>
    <property type="project" value="TreeGrafter"/>
</dbReference>
<evidence type="ECO:0000313" key="3">
    <source>
        <dbReference type="Proteomes" id="UP000031184"/>
    </source>
</evidence>
<organism evidence="2 3">
    <name type="scientific">Fusobacterium necrophorum subsp. funduliforme B35</name>
    <dbReference type="NCBI Taxonomy" id="1226633"/>
    <lineage>
        <taxon>Bacteria</taxon>
        <taxon>Fusobacteriati</taxon>
        <taxon>Fusobacteriota</taxon>
        <taxon>Fusobacteriia</taxon>
        <taxon>Fusobacteriales</taxon>
        <taxon>Fusobacteriaceae</taxon>
        <taxon>Fusobacterium</taxon>
    </lineage>
</organism>
<dbReference type="EMBL" id="AUZI01000012">
    <property type="protein sequence ID" value="KID49506.1"/>
    <property type="molecule type" value="Genomic_DNA"/>
</dbReference>
<dbReference type="PATRIC" id="fig|1226633.4.peg.1008"/>
<dbReference type="AlphaFoldDB" id="A0A0B4EJA0"/>
<keyword evidence="1" id="KW-1133">Transmembrane helix</keyword>
<dbReference type="PANTHER" id="PTHR32063:SF0">
    <property type="entry name" value="SWARMING MOTILITY PROTEIN SWRC"/>
    <property type="match status" value="1"/>
</dbReference>
<proteinExistence type="predicted"/>
<accession>A0A0B4EJA0</accession>
<evidence type="ECO:0000313" key="2">
    <source>
        <dbReference type="EMBL" id="KID49506.1"/>
    </source>
</evidence>
<dbReference type="Gene3D" id="3.30.70.1430">
    <property type="entry name" value="Multidrug efflux transporter AcrB pore domain"/>
    <property type="match status" value="1"/>
</dbReference>
<dbReference type="PANTHER" id="PTHR32063">
    <property type="match status" value="1"/>
</dbReference>
<name>A0A0B4EJA0_9FUSO</name>
<protein>
    <recommendedName>
        <fullName evidence="4">Acriflavin resistance protein</fullName>
    </recommendedName>
</protein>
<feature type="transmembrane region" description="Helical" evidence="1">
    <location>
        <begin position="12"/>
        <end position="30"/>
    </location>
</feature>
<comment type="caution">
    <text evidence="2">The sequence shown here is derived from an EMBL/GenBank/DDBJ whole genome shotgun (WGS) entry which is preliminary data.</text>
</comment>